<feature type="transmembrane region" description="Helical" evidence="1">
    <location>
        <begin position="202"/>
        <end position="224"/>
    </location>
</feature>
<dbReference type="AlphaFoldDB" id="A0ABD5CMN4"/>
<organism evidence="2 3">
    <name type="scientific">Paraburkholderia graminis</name>
    <dbReference type="NCBI Taxonomy" id="60548"/>
    <lineage>
        <taxon>Bacteria</taxon>
        <taxon>Pseudomonadati</taxon>
        <taxon>Pseudomonadota</taxon>
        <taxon>Betaproteobacteria</taxon>
        <taxon>Burkholderiales</taxon>
        <taxon>Burkholderiaceae</taxon>
        <taxon>Paraburkholderia</taxon>
    </lineage>
</organism>
<feature type="transmembrane region" description="Helical" evidence="1">
    <location>
        <begin position="158"/>
        <end position="182"/>
    </location>
</feature>
<proteinExistence type="predicted"/>
<feature type="transmembrane region" description="Helical" evidence="1">
    <location>
        <begin position="44"/>
        <end position="70"/>
    </location>
</feature>
<reference evidence="2 3" key="1">
    <citation type="submission" date="2023-08" db="EMBL/GenBank/DDBJ databases">
        <title>Genome sequencing of plant associated microbes to promote plant fitness in Sorghum bicolor and Oryza sativa.</title>
        <authorList>
            <person name="Coleman-Derr D."/>
        </authorList>
    </citation>
    <scope>NUCLEOTIDE SEQUENCE [LARGE SCALE GENOMIC DNA]</scope>
    <source>
        <strain evidence="2 3">SLBN-33</strain>
    </source>
</reference>
<keyword evidence="1" id="KW-0472">Membrane</keyword>
<accession>A0ABD5CMN4</accession>
<sequence length="225" mass="24127">MSAGWSHAGLWLAVVASGCYHGANPAMGWPLAVSSALMQRKACALVSALLWLATGHVLAIFLMVTPFAMLGALLAWQREIQAGASALVIGFGVFLLLWRRHPRVLARIAPSRLALWSFAIALAHGAGLMLVPIYLGLCSANDLDRAHEAAQTLMQSRLGMALVVSGVHAAAMVLTGGVIAWLVYRYLGLRFVSRSWFNLDAIWAFSFILVGTLALVLNAGDFAWS</sequence>
<dbReference type="RefSeq" id="WP_310033894.1">
    <property type="nucleotide sequence ID" value="NZ_JAVIZN010000002.1"/>
</dbReference>
<protein>
    <submittedName>
        <fullName evidence="2">Uncharacterized protein</fullName>
    </submittedName>
</protein>
<evidence type="ECO:0000313" key="2">
    <source>
        <dbReference type="EMBL" id="MDR6206584.1"/>
    </source>
</evidence>
<keyword evidence="1" id="KW-1133">Transmembrane helix</keyword>
<evidence type="ECO:0000313" key="3">
    <source>
        <dbReference type="Proteomes" id="UP001245184"/>
    </source>
</evidence>
<evidence type="ECO:0000256" key="1">
    <source>
        <dbReference type="SAM" id="Phobius"/>
    </source>
</evidence>
<feature type="transmembrane region" description="Helical" evidence="1">
    <location>
        <begin position="82"/>
        <end position="101"/>
    </location>
</feature>
<dbReference type="EMBL" id="JAVIZN010000002">
    <property type="protein sequence ID" value="MDR6206584.1"/>
    <property type="molecule type" value="Genomic_DNA"/>
</dbReference>
<keyword evidence="1" id="KW-0812">Transmembrane</keyword>
<name>A0ABD5CMN4_9BURK</name>
<gene>
    <name evidence="2" type="ORF">QF025_005304</name>
</gene>
<dbReference type="Proteomes" id="UP001245184">
    <property type="component" value="Unassembled WGS sequence"/>
</dbReference>
<comment type="caution">
    <text evidence="2">The sequence shown here is derived from an EMBL/GenBank/DDBJ whole genome shotgun (WGS) entry which is preliminary data.</text>
</comment>
<feature type="transmembrane region" description="Helical" evidence="1">
    <location>
        <begin position="113"/>
        <end position="137"/>
    </location>
</feature>